<keyword evidence="1" id="KW-0456">Lyase</keyword>
<dbReference type="Gene3D" id="3.30.450.410">
    <property type="match status" value="1"/>
</dbReference>
<dbReference type="Proteomes" id="UP000076447">
    <property type="component" value="Unassembled WGS sequence"/>
</dbReference>
<dbReference type="GO" id="GO:0018836">
    <property type="term" value="F:alkylmercury lyase activity"/>
    <property type="evidence" value="ECO:0007669"/>
    <property type="project" value="InterPro"/>
</dbReference>
<name>A0A163SP41_9CELL</name>
<organism evidence="1 2">
    <name type="scientific">Oerskovia enterophila</name>
    <dbReference type="NCBI Taxonomy" id="43678"/>
    <lineage>
        <taxon>Bacteria</taxon>
        <taxon>Bacillati</taxon>
        <taxon>Actinomycetota</taxon>
        <taxon>Actinomycetes</taxon>
        <taxon>Micrococcales</taxon>
        <taxon>Cellulomonadaceae</taxon>
        <taxon>Oerskovia</taxon>
    </lineage>
</organism>
<dbReference type="RefSeq" id="WP_068707146.1">
    <property type="nucleotide sequence ID" value="NZ_LRIE01000046.1"/>
</dbReference>
<dbReference type="InterPro" id="IPR053717">
    <property type="entry name" value="MerB_lyase_sf"/>
</dbReference>
<dbReference type="Pfam" id="PF03243">
    <property type="entry name" value="MerB"/>
    <property type="match status" value="1"/>
</dbReference>
<sequence>MALTDLAERARLAIYTHLAKEGSLPSREALAWQLGTTTMAYAHALEELAQIRHLVLRDGEVEMAHPFATRSFGFSVMGPHALWWGGCAWDSFAIPHLVPDAPEVLVATTCPACTTPHAWTVTNQEPPAGDQVAHFLTPADQIWPDAAQACENQLIFCSEECVDAWLTRAGNTRGYVMDLSTLWRLAAHWYDGRLDARYTRRELTAAAEYFRSVGLHGSFWGLSDLDGQPTQA</sequence>
<dbReference type="STRING" id="43678.OJAG_06790"/>
<dbReference type="AlphaFoldDB" id="A0A163SP41"/>
<evidence type="ECO:0000313" key="2">
    <source>
        <dbReference type="Proteomes" id="UP000076447"/>
    </source>
</evidence>
<protein>
    <submittedName>
        <fullName evidence="1">Alkylmercury lyase</fullName>
    </submittedName>
</protein>
<evidence type="ECO:0000313" key="1">
    <source>
        <dbReference type="EMBL" id="KZM36623.1"/>
    </source>
</evidence>
<dbReference type="EMBL" id="LRIE01000046">
    <property type="protein sequence ID" value="KZM36623.1"/>
    <property type="molecule type" value="Genomic_DNA"/>
</dbReference>
<accession>A0A163SP41</accession>
<proteinExistence type="predicted"/>
<dbReference type="InterPro" id="IPR004927">
    <property type="entry name" value="MerB"/>
</dbReference>
<reference evidence="1 2" key="1">
    <citation type="submission" date="2016-01" db="EMBL/GenBank/DDBJ databases">
        <title>Genome sequence of Oerskovia enterophila VJag, an agar and cellulose degrading bacterium.</title>
        <authorList>
            <person name="Poehlein A."/>
            <person name="Jag V."/>
            <person name="Bengelsdorf F."/>
            <person name="Duerre P."/>
            <person name="Daniel R."/>
        </authorList>
    </citation>
    <scope>NUCLEOTIDE SEQUENCE [LARGE SCALE GENOMIC DNA]</scope>
    <source>
        <strain evidence="1 2">VJag</strain>
    </source>
</reference>
<comment type="caution">
    <text evidence="1">The sequence shown here is derived from an EMBL/GenBank/DDBJ whole genome shotgun (WGS) entry which is preliminary data.</text>
</comment>
<gene>
    <name evidence="1" type="ORF">OJAG_06790</name>
</gene>
<dbReference type="SUPFAM" id="SSF160387">
    <property type="entry name" value="NosL/MerB-like"/>
    <property type="match status" value="1"/>
</dbReference>
<dbReference type="OrthoDB" id="7185309at2"/>
<dbReference type="PATRIC" id="fig|43678.3.peg.715"/>